<sequence>MQDSPEFSHPEIDLSQMDTASEDLSDVSPLDIPVIILFVVLILIVATQFFTRYVLNDSLGWTEEMARYLLIVLGFVGSVTCVRKGSHIYLEFFYRYVPRGAIKPMAVTVEIITGFFFGYLGYLGLAMVERTAGQKMITVPWPKAIIWYVVMAACVAMVLYTIRNIVRLIHTDAEDVAHNKLENF</sequence>
<feature type="transmembrane region" description="Helical" evidence="9">
    <location>
        <begin position="104"/>
        <end position="125"/>
    </location>
</feature>
<evidence type="ECO:0000256" key="5">
    <source>
        <dbReference type="ARBA" id="ARBA00022692"/>
    </source>
</evidence>
<keyword evidence="5 9" id="KW-0812">Transmembrane</keyword>
<comment type="function">
    <text evidence="9">Part of the tripartite ATP-independent periplasmic (TRAP) transport system.</text>
</comment>
<dbReference type="InterPro" id="IPR007387">
    <property type="entry name" value="TRAP_DctQ"/>
</dbReference>
<dbReference type="Proteomes" id="UP000198426">
    <property type="component" value="Unassembled WGS sequence"/>
</dbReference>
<dbReference type="GO" id="GO:0005886">
    <property type="term" value="C:plasma membrane"/>
    <property type="evidence" value="ECO:0007669"/>
    <property type="project" value="UniProtKB-SubCell"/>
</dbReference>
<comment type="subunit">
    <text evidence="9">The complex comprises the extracytoplasmic solute receptor protein and the two transmembrane proteins.</text>
</comment>
<dbReference type="InterPro" id="IPR055348">
    <property type="entry name" value="DctQ"/>
</dbReference>
<keyword evidence="3" id="KW-1003">Cell membrane</keyword>
<keyword evidence="2 9" id="KW-0813">Transport</keyword>
<feature type="transmembrane region" description="Helical" evidence="9">
    <location>
        <begin position="65"/>
        <end position="83"/>
    </location>
</feature>
<keyword evidence="4 9" id="KW-0997">Cell inner membrane</keyword>
<keyword evidence="12" id="KW-1185">Reference proteome</keyword>
<evidence type="ECO:0000256" key="3">
    <source>
        <dbReference type="ARBA" id="ARBA00022475"/>
    </source>
</evidence>
<name>A0A239KXY9_9RHOB</name>
<evidence type="ECO:0000313" key="11">
    <source>
        <dbReference type="EMBL" id="SNT22518.1"/>
    </source>
</evidence>
<dbReference type="RefSeq" id="WP_089234579.1">
    <property type="nucleotide sequence ID" value="NZ_FZOY01000008.1"/>
</dbReference>
<keyword evidence="7 9" id="KW-0472">Membrane</keyword>
<evidence type="ECO:0000256" key="9">
    <source>
        <dbReference type="RuleBase" id="RU369079"/>
    </source>
</evidence>
<dbReference type="PANTHER" id="PTHR35011:SF11">
    <property type="entry name" value="TRAP TRANSPORTER SMALL PERMEASE PROTEIN"/>
    <property type="match status" value="1"/>
</dbReference>
<evidence type="ECO:0000313" key="12">
    <source>
        <dbReference type="Proteomes" id="UP000198426"/>
    </source>
</evidence>
<feature type="transmembrane region" description="Helical" evidence="9">
    <location>
        <begin position="34"/>
        <end position="53"/>
    </location>
</feature>
<dbReference type="EMBL" id="FZOY01000008">
    <property type="protein sequence ID" value="SNT22518.1"/>
    <property type="molecule type" value="Genomic_DNA"/>
</dbReference>
<dbReference type="Pfam" id="PF04290">
    <property type="entry name" value="DctQ"/>
    <property type="match status" value="1"/>
</dbReference>
<keyword evidence="6 9" id="KW-1133">Transmembrane helix</keyword>
<dbReference type="PANTHER" id="PTHR35011">
    <property type="entry name" value="2,3-DIKETO-L-GULONATE TRAP TRANSPORTER SMALL PERMEASE PROTEIN YIAM"/>
    <property type="match status" value="1"/>
</dbReference>
<reference evidence="11 12" key="1">
    <citation type="submission" date="2017-06" db="EMBL/GenBank/DDBJ databases">
        <authorList>
            <person name="Kim H.J."/>
            <person name="Triplett B.A."/>
        </authorList>
    </citation>
    <scope>NUCLEOTIDE SEQUENCE [LARGE SCALE GENOMIC DNA]</scope>
    <source>
        <strain evidence="11 12">DSM 29339</strain>
    </source>
</reference>
<protein>
    <recommendedName>
        <fullName evidence="9">TRAP transporter small permease protein</fullName>
    </recommendedName>
</protein>
<organism evidence="11 12">
    <name type="scientific">Tropicimonas sediminicola</name>
    <dbReference type="NCBI Taxonomy" id="1031541"/>
    <lineage>
        <taxon>Bacteria</taxon>
        <taxon>Pseudomonadati</taxon>
        <taxon>Pseudomonadota</taxon>
        <taxon>Alphaproteobacteria</taxon>
        <taxon>Rhodobacterales</taxon>
        <taxon>Roseobacteraceae</taxon>
        <taxon>Tropicimonas</taxon>
    </lineage>
</organism>
<evidence type="ECO:0000256" key="8">
    <source>
        <dbReference type="ARBA" id="ARBA00038436"/>
    </source>
</evidence>
<accession>A0A239KXY9</accession>
<evidence type="ECO:0000256" key="6">
    <source>
        <dbReference type="ARBA" id="ARBA00022989"/>
    </source>
</evidence>
<evidence type="ECO:0000256" key="1">
    <source>
        <dbReference type="ARBA" id="ARBA00004429"/>
    </source>
</evidence>
<comment type="subcellular location">
    <subcellularLocation>
        <location evidence="1 9">Cell inner membrane</location>
        <topology evidence="1 9">Multi-pass membrane protein</topology>
    </subcellularLocation>
</comment>
<evidence type="ECO:0000256" key="2">
    <source>
        <dbReference type="ARBA" id="ARBA00022448"/>
    </source>
</evidence>
<evidence type="ECO:0000256" key="7">
    <source>
        <dbReference type="ARBA" id="ARBA00023136"/>
    </source>
</evidence>
<feature type="domain" description="Tripartite ATP-independent periplasmic transporters DctQ component" evidence="10">
    <location>
        <begin position="41"/>
        <end position="169"/>
    </location>
</feature>
<dbReference type="OrthoDB" id="4964541at2"/>
<proteinExistence type="inferred from homology"/>
<evidence type="ECO:0000259" key="10">
    <source>
        <dbReference type="Pfam" id="PF04290"/>
    </source>
</evidence>
<dbReference type="GO" id="GO:0015740">
    <property type="term" value="P:C4-dicarboxylate transport"/>
    <property type="evidence" value="ECO:0007669"/>
    <property type="project" value="TreeGrafter"/>
</dbReference>
<evidence type="ECO:0000256" key="4">
    <source>
        <dbReference type="ARBA" id="ARBA00022519"/>
    </source>
</evidence>
<dbReference type="AlphaFoldDB" id="A0A239KXY9"/>
<gene>
    <name evidence="11" type="ORF">SAMN05421757_10876</name>
</gene>
<comment type="similarity">
    <text evidence="8 9">Belongs to the TRAP transporter small permease family.</text>
</comment>
<dbReference type="GO" id="GO:0022857">
    <property type="term" value="F:transmembrane transporter activity"/>
    <property type="evidence" value="ECO:0007669"/>
    <property type="project" value="UniProtKB-UniRule"/>
</dbReference>
<feature type="transmembrane region" description="Helical" evidence="9">
    <location>
        <begin position="145"/>
        <end position="162"/>
    </location>
</feature>